<evidence type="ECO:0000313" key="2">
    <source>
        <dbReference type="Proteomes" id="UP000050474"/>
    </source>
</evidence>
<accession>A0A0Q0E856</accession>
<dbReference type="AlphaFoldDB" id="A0A0Q0E856"/>
<proteinExistence type="predicted"/>
<name>A0A0Q0E856_9PSED</name>
<reference evidence="1 2" key="1">
    <citation type="submission" date="2015-09" db="EMBL/GenBank/DDBJ databases">
        <title>Genome announcement of multiple Pseudomonas syringae strains.</title>
        <authorList>
            <person name="Thakur S."/>
            <person name="Wang P.W."/>
            <person name="Gong Y."/>
            <person name="Weir B.S."/>
            <person name="Guttman D.S."/>
        </authorList>
    </citation>
    <scope>NUCLEOTIDE SEQUENCE [LARGE SCALE GENOMIC DNA]</scope>
    <source>
        <strain evidence="1 2">ICMP4091</strain>
    </source>
</reference>
<dbReference type="PATRIC" id="fig|129140.3.peg.3113"/>
<dbReference type="Proteomes" id="UP000050474">
    <property type="component" value="Unassembled WGS sequence"/>
</dbReference>
<dbReference type="EMBL" id="LJRM01000163">
    <property type="protein sequence ID" value="KPY82539.1"/>
    <property type="molecule type" value="Genomic_DNA"/>
</dbReference>
<dbReference type="STRING" id="129140.ALO44_05109"/>
<organism evidence="1 2">
    <name type="scientific">Pseudomonas syringae pv. tagetis</name>
    <dbReference type="NCBI Taxonomy" id="129140"/>
    <lineage>
        <taxon>Bacteria</taxon>
        <taxon>Pseudomonadati</taxon>
        <taxon>Pseudomonadota</taxon>
        <taxon>Gammaproteobacteria</taxon>
        <taxon>Pseudomonadales</taxon>
        <taxon>Pseudomonadaceae</taxon>
        <taxon>Pseudomonas</taxon>
    </lineage>
</organism>
<evidence type="ECO:0000313" key="1">
    <source>
        <dbReference type="EMBL" id="KPY82539.1"/>
    </source>
</evidence>
<protein>
    <submittedName>
        <fullName evidence="1">Nucleotide sugar epimerase/dehydratase WbpM</fullName>
    </submittedName>
</protein>
<sequence length="62" mass="7255">MMSANEDCLQWDVLKGRLTKLLDAVDRDDYNSVRQLLRETVNGYTPEGEIVDWMYQERSGET</sequence>
<gene>
    <name evidence="1" type="ORF">ALO44_05109</name>
</gene>
<comment type="caution">
    <text evidence="1">The sequence shown here is derived from an EMBL/GenBank/DDBJ whole genome shotgun (WGS) entry which is preliminary data.</text>
</comment>